<dbReference type="SUPFAM" id="SSF53597">
    <property type="entry name" value="Dihydrofolate reductase-like"/>
    <property type="match status" value="1"/>
</dbReference>
<keyword evidence="3" id="KW-1185">Reference proteome</keyword>
<dbReference type="InterPro" id="IPR002734">
    <property type="entry name" value="RibDG_C"/>
</dbReference>
<evidence type="ECO:0000313" key="3">
    <source>
        <dbReference type="Proteomes" id="UP000236178"/>
    </source>
</evidence>
<feature type="domain" description="Bacterial bifunctional deaminase-reductase C-terminal" evidence="1">
    <location>
        <begin position="95"/>
        <end position="174"/>
    </location>
</feature>
<gene>
    <name evidence="2" type="ORF">CW362_19265</name>
</gene>
<dbReference type="AlphaFoldDB" id="A0A2I0SN41"/>
<reference evidence="2 3" key="1">
    <citation type="submission" date="2017-12" db="EMBL/GenBank/DDBJ databases">
        <title>Streptomyces populusis sp. nov., a novel endophytic actinobacterium isolated from stems of Populus adenopoda Maxim.</title>
        <authorList>
            <person name="Wang Z."/>
        </authorList>
    </citation>
    <scope>NUCLEOTIDE SEQUENCE [LARGE SCALE GENOMIC DNA]</scope>
    <source>
        <strain evidence="2 3">A249</strain>
    </source>
</reference>
<dbReference type="PANTHER" id="PTHR38011:SF11">
    <property type="entry name" value="2,5-DIAMINO-6-RIBOSYLAMINO-4(3H)-PYRIMIDINONE 5'-PHOSPHATE REDUCTASE"/>
    <property type="match status" value="1"/>
</dbReference>
<dbReference type="GO" id="GO:0009231">
    <property type="term" value="P:riboflavin biosynthetic process"/>
    <property type="evidence" value="ECO:0007669"/>
    <property type="project" value="InterPro"/>
</dbReference>
<evidence type="ECO:0000259" key="1">
    <source>
        <dbReference type="Pfam" id="PF01872"/>
    </source>
</evidence>
<dbReference type="OrthoDB" id="7342392at2"/>
<dbReference type="Pfam" id="PF01872">
    <property type="entry name" value="RibD_C"/>
    <property type="match status" value="1"/>
</dbReference>
<protein>
    <submittedName>
        <fullName evidence="2">Pyrimidine reductase</fullName>
    </submittedName>
</protein>
<proteinExistence type="predicted"/>
<organism evidence="2 3">
    <name type="scientific">Streptomyces populi</name>
    <dbReference type="NCBI Taxonomy" id="2058924"/>
    <lineage>
        <taxon>Bacteria</taxon>
        <taxon>Bacillati</taxon>
        <taxon>Actinomycetota</taxon>
        <taxon>Actinomycetes</taxon>
        <taxon>Kitasatosporales</taxon>
        <taxon>Streptomycetaceae</taxon>
        <taxon>Streptomyces</taxon>
    </lineage>
</organism>
<evidence type="ECO:0000313" key="2">
    <source>
        <dbReference type="EMBL" id="PKT71348.1"/>
    </source>
</evidence>
<dbReference type="GO" id="GO:0008703">
    <property type="term" value="F:5-amino-6-(5-phosphoribosylamino)uracil reductase activity"/>
    <property type="evidence" value="ECO:0007669"/>
    <property type="project" value="InterPro"/>
</dbReference>
<dbReference type="InterPro" id="IPR024072">
    <property type="entry name" value="DHFR-like_dom_sf"/>
</dbReference>
<dbReference type="PANTHER" id="PTHR38011">
    <property type="entry name" value="DIHYDROFOLATE REDUCTASE FAMILY PROTEIN (AFU_ORTHOLOGUE AFUA_8G06820)"/>
    <property type="match status" value="1"/>
</dbReference>
<name>A0A2I0SN41_9ACTN</name>
<accession>A0A2I0SN41</accession>
<comment type="caution">
    <text evidence="2">The sequence shown here is derived from an EMBL/GenBank/DDBJ whole genome shotgun (WGS) entry which is preliminary data.</text>
</comment>
<sequence>MPGPAAVAGRSWKAPRTSSSCTPLGTYWGSVLSGSGNIEGFVSGEPFRQVGRTTYEEFAGYWSQQTGPMADAFNGMRKPVASQTLTAAEWNNSEIVDGDLIERLSTLKNTPGRNINTSGSISVVRALLEAGLLDDLHLMLFPIVLGTGTRLFLEHGKRVDMTLAGTHTFGSGVVHLHYRLGAAA</sequence>
<dbReference type="InterPro" id="IPR050765">
    <property type="entry name" value="Riboflavin_Biosynth_HTPR"/>
</dbReference>
<dbReference type="Proteomes" id="UP000236178">
    <property type="component" value="Unassembled WGS sequence"/>
</dbReference>
<dbReference type="Gene3D" id="3.40.430.10">
    <property type="entry name" value="Dihydrofolate Reductase, subunit A"/>
    <property type="match status" value="1"/>
</dbReference>
<dbReference type="EMBL" id="PJOS01000035">
    <property type="protein sequence ID" value="PKT71348.1"/>
    <property type="molecule type" value="Genomic_DNA"/>
</dbReference>